<dbReference type="GO" id="GO:0016301">
    <property type="term" value="F:kinase activity"/>
    <property type="evidence" value="ECO:0007669"/>
    <property type="project" value="UniProtKB-KW"/>
</dbReference>
<dbReference type="InterPro" id="IPR027417">
    <property type="entry name" value="P-loop_NTPase"/>
</dbReference>
<protein>
    <submittedName>
        <fullName evidence="2">Nucleoside/nucleotide kinase family protein</fullName>
    </submittedName>
</protein>
<dbReference type="Proteomes" id="UP000316313">
    <property type="component" value="Chromosome"/>
</dbReference>
<dbReference type="RefSeq" id="WP_141461960.1">
    <property type="nucleotide sequence ID" value="NZ_CP038141.1"/>
</dbReference>
<evidence type="ECO:0000313" key="2">
    <source>
        <dbReference type="EMBL" id="QDH17732.1"/>
    </source>
</evidence>
<dbReference type="OrthoDB" id="1550976at2"/>
<feature type="domain" description="Phosphoribulokinase/uridine kinase" evidence="1">
    <location>
        <begin position="21"/>
        <end position="202"/>
    </location>
</feature>
<keyword evidence="3" id="KW-1185">Reference proteome</keyword>
<dbReference type="PANTHER" id="PTHR10285">
    <property type="entry name" value="URIDINE KINASE"/>
    <property type="match status" value="1"/>
</dbReference>
<organism evidence="2 3">
    <name type="scientific">Swingsia samuiensis</name>
    <dbReference type="NCBI Taxonomy" id="1293412"/>
    <lineage>
        <taxon>Bacteria</taxon>
        <taxon>Pseudomonadati</taxon>
        <taxon>Pseudomonadota</taxon>
        <taxon>Alphaproteobacteria</taxon>
        <taxon>Acetobacterales</taxon>
        <taxon>Acetobacteraceae</taxon>
        <taxon>Swingsia</taxon>
    </lineage>
</organism>
<name>A0A4Y6UJI4_9PROT</name>
<dbReference type="AlphaFoldDB" id="A0A4Y6UJI4"/>
<dbReference type="InterPro" id="IPR006083">
    <property type="entry name" value="PRK/URK"/>
</dbReference>
<keyword evidence="2" id="KW-0808">Transferase</keyword>
<reference evidence="2 3" key="1">
    <citation type="submission" date="2019-03" db="EMBL/GenBank/DDBJ databases">
        <title>The complete genome sequence of Swingsia samuiensis NBRC107927(T).</title>
        <authorList>
            <person name="Chua K.-O."/>
            <person name="Chan K.-G."/>
            <person name="See-Too W.-S."/>
        </authorList>
    </citation>
    <scope>NUCLEOTIDE SEQUENCE [LARGE SCALE GENOMIC DNA]</scope>
    <source>
        <strain evidence="2 3">AH83</strain>
    </source>
</reference>
<dbReference type="Pfam" id="PF00485">
    <property type="entry name" value="PRK"/>
    <property type="match status" value="1"/>
</dbReference>
<proteinExistence type="predicted"/>
<gene>
    <name evidence="2" type="ORF">E3D00_09270</name>
</gene>
<evidence type="ECO:0000259" key="1">
    <source>
        <dbReference type="Pfam" id="PF00485"/>
    </source>
</evidence>
<sequence>MLQDEIIQRVHLLLAAGGRKILGIAGAPGAGKSTLAKMLVQEFGQNIVVVPMDGFHLANEELLRLGRRERKGAPDTFDSAGYVTLLQRIRLRNEEQTVYAPAFHREIDQAVAGEIAVEPNVPLIITEGNYLLLQDGCWSKIRQYLDEVWFMDVATEQRQAQLLARHMRYGRTREEALAWIEKTDEPNARQIMRTAHLADYHVPWSMLKDEQN</sequence>
<keyword evidence="2" id="KW-0418">Kinase</keyword>
<dbReference type="GO" id="GO:0005524">
    <property type="term" value="F:ATP binding"/>
    <property type="evidence" value="ECO:0007669"/>
    <property type="project" value="InterPro"/>
</dbReference>
<dbReference type="NCBIfam" id="NF006743">
    <property type="entry name" value="PRK09270.1-2"/>
    <property type="match status" value="1"/>
</dbReference>
<dbReference type="KEGG" id="ssam:E3D00_09270"/>
<dbReference type="SUPFAM" id="SSF52540">
    <property type="entry name" value="P-loop containing nucleoside triphosphate hydrolases"/>
    <property type="match status" value="1"/>
</dbReference>
<evidence type="ECO:0000313" key="3">
    <source>
        <dbReference type="Proteomes" id="UP000316313"/>
    </source>
</evidence>
<dbReference type="EMBL" id="CP038141">
    <property type="protein sequence ID" value="QDH17732.1"/>
    <property type="molecule type" value="Genomic_DNA"/>
</dbReference>
<dbReference type="Gene3D" id="3.40.50.300">
    <property type="entry name" value="P-loop containing nucleotide triphosphate hydrolases"/>
    <property type="match status" value="2"/>
</dbReference>
<accession>A0A4Y6UJI4</accession>